<evidence type="ECO:0000256" key="4">
    <source>
        <dbReference type="ARBA" id="ARBA00022679"/>
    </source>
</evidence>
<keyword evidence="7 11" id="KW-0418">Kinase</keyword>
<dbReference type="GO" id="GO:0006235">
    <property type="term" value="P:dTTP biosynthetic process"/>
    <property type="evidence" value="ECO:0007669"/>
    <property type="project" value="UniProtKB-UniRule"/>
</dbReference>
<keyword evidence="14" id="KW-1185">Reference proteome</keyword>
<organism evidence="13 14">
    <name type="scientific">Xanthomonas boreopolis</name>
    <dbReference type="NCBI Taxonomy" id="86183"/>
    <lineage>
        <taxon>Bacteria</taxon>
        <taxon>Pseudomonadati</taxon>
        <taxon>Pseudomonadota</taxon>
        <taxon>Gammaproteobacteria</taxon>
        <taxon>Lysobacterales</taxon>
        <taxon>Lysobacteraceae</taxon>
        <taxon>Xanthomonas</taxon>
    </lineage>
</organism>
<dbReference type="PANTHER" id="PTHR10344:SF4">
    <property type="entry name" value="UMP-CMP KINASE 2, MITOCHONDRIAL"/>
    <property type="match status" value="1"/>
</dbReference>
<dbReference type="AlphaFoldDB" id="A0A919F876"/>
<keyword evidence="5 11" id="KW-0545">Nucleotide biosynthesis</keyword>
<evidence type="ECO:0000313" key="14">
    <source>
        <dbReference type="Proteomes" id="UP000623958"/>
    </source>
</evidence>
<name>A0A919F876_9XANT</name>
<evidence type="ECO:0000256" key="9">
    <source>
        <dbReference type="ARBA" id="ARBA00029962"/>
    </source>
</evidence>
<reference evidence="13" key="2">
    <citation type="submission" date="2020-09" db="EMBL/GenBank/DDBJ databases">
        <authorList>
            <person name="Sun Q."/>
            <person name="Ohkuma M."/>
        </authorList>
    </citation>
    <scope>NUCLEOTIDE SEQUENCE</scope>
    <source>
        <strain evidence="13">JCM 13306</strain>
    </source>
</reference>
<keyword evidence="4 11" id="KW-0808">Transferase</keyword>
<dbReference type="InterPro" id="IPR039430">
    <property type="entry name" value="Thymidylate_kin-like_dom"/>
</dbReference>
<proteinExistence type="inferred from homology"/>
<comment type="similarity">
    <text evidence="1 11">Belongs to the thymidylate kinase family.</text>
</comment>
<reference evidence="13" key="1">
    <citation type="journal article" date="2014" name="Int. J. Syst. Evol. Microbiol.">
        <title>Complete genome sequence of Corynebacterium casei LMG S-19264T (=DSM 44701T), isolated from a smear-ripened cheese.</title>
        <authorList>
            <consortium name="US DOE Joint Genome Institute (JGI-PGF)"/>
            <person name="Walter F."/>
            <person name="Albersmeier A."/>
            <person name="Kalinowski J."/>
            <person name="Ruckert C."/>
        </authorList>
    </citation>
    <scope>NUCLEOTIDE SEQUENCE</scope>
    <source>
        <strain evidence="13">JCM 13306</strain>
    </source>
</reference>
<evidence type="ECO:0000256" key="1">
    <source>
        <dbReference type="ARBA" id="ARBA00009776"/>
    </source>
</evidence>
<comment type="caution">
    <text evidence="13">The sequence shown here is derived from an EMBL/GenBank/DDBJ whole genome shotgun (WGS) entry which is preliminary data.</text>
</comment>
<dbReference type="InterPro" id="IPR027417">
    <property type="entry name" value="P-loop_NTPase"/>
</dbReference>
<dbReference type="Proteomes" id="UP000623958">
    <property type="component" value="Unassembled WGS sequence"/>
</dbReference>
<dbReference type="EMBL" id="BNBA01000011">
    <property type="protein sequence ID" value="GHH53047.1"/>
    <property type="molecule type" value="Genomic_DNA"/>
</dbReference>
<feature type="binding site" evidence="11">
    <location>
        <begin position="16"/>
        <end position="23"/>
    </location>
    <ligand>
        <name>ATP</name>
        <dbReference type="ChEBI" id="CHEBI:30616"/>
    </ligand>
</feature>
<dbReference type="Gene3D" id="3.40.50.300">
    <property type="entry name" value="P-loop containing nucleotide triphosphate hydrolases"/>
    <property type="match status" value="1"/>
</dbReference>
<dbReference type="InterPro" id="IPR018094">
    <property type="entry name" value="Thymidylate_kinase"/>
</dbReference>
<dbReference type="SUPFAM" id="SSF52540">
    <property type="entry name" value="P-loop containing nucleoside triphosphate hydrolases"/>
    <property type="match status" value="1"/>
</dbReference>
<evidence type="ECO:0000256" key="10">
    <source>
        <dbReference type="ARBA" id="ARBA00048743"/>
    </source>
</evidence>
<dbReference type="GO" id="GO:0005829">
    <property type="term" value="C:cytosol"/>
    <property type="evidence" value="ECO:0007669"/>
    <property type="project" value="TreeGrafter"/>
</dbReference>
<dbReference type="GO" id="GO:0005524">
    <property type="term" value="F:ATP binding"/>
    <property type="evidence" value="ECO:0007669"/>
    <property type="project" value="UniProtKB-UniRule"/>
</dbReference>
<evidence type="ECO:0000256" key="11">
    <source>
        <dbReference type="HAMAP-Rule" id="MF_00165"/>
    </source>
</evidence>
<gene>
    <name evidence="11 13" type="primary">tmk</name>
    <name evidence="13" type="ORF">GCM10009090_17840</name>
</gene>
<accession>A0A919F876</accession>
<dbReference type="HAMAP" id="MF_00165">
    <property type="entry name" value="Thymidylate_kinase"/>
    <property type="match status" value="1"/>
</dbReference>
<comment type="function">
    <text evidence="11">Phosphorylation of dTMP to form dTDP in both de novo and salvage pathways of dTTP synthesis.</text>
</comment>
<dbReference type="NCBIfam" id="TIGR00041">
    <property type="entry name" value="DTMP_kinase"/>
    <property type="match status" value="1"/>
</dbReference>
<comment type="catalytic activity">
    <reaction evidence="10 11">
        <text>dTMP + ATP = dTDP + ADP</text>
        <dbReference type="Rhea" id="RHEA:13517"/>
        <dbReference type="ChEBI" id="CHEBI:30616"/>
        <dbReference type="ChEBI" id="CHEBI:58369"/>
        <dbReference type="ChEBI" id="CHEBI:63528"/>
        <dbReference type="ChEBI" id="CHEBI:456216"/>
        <dbReference type="EC" id="2.7.4.9"/>
    </reaction>
</comment>
<sequence>MNGKTIPGGLLVAIEGIDGAGKTTLARSLQAGLEAAGVAVTVSKEPTTGPWGMRLRESAAAGRLGPGDEVKFLLRDRQQHVAELIRPALERGEIVILDRYYPSMVAYQGALGYRLARLLAMNEFAPAPDVLLLVDVSPEVGLARIRARGDRPNHFETQATLERSREIFLSIDVPNKHVIDGNQRPDDVLGDAQLQVYLAITRRFQDKHGVTAEAALAASSFLPPLTA</sequence>
<evidence type="ECO:0000313" key="13">
    <source>
        <dbReference type="EMBL" id="GHH53047.1"/>
    </source>
</evidence>
<dbReference type="CDD" id="cd01672">
    <property type="entry name" value="TMPK"/>
    <property type="match status" value="1"/>
</dbReference>
<evidence type="ECO:0000256" key="3">
    <source>
        <dbReference type="ARBA" id="ARBA00017144"/>
    </source>
</evidence>
<dbReference type="GO" id="GO:0006233">
    <property type="term" value="P:dTDP biosynthetic process"/>
    <property type="evidence" value="ECO:0007669"/>
    <property type="project" value="InterPro"/>
</dbReference>
<dbReference type="Pfam" id="PF02223">
    <property type="entry name" value="Thymidylate_kin"/>
    <property type="match status" value="1"/>
</dbReference>
<dbReference type="RefSeq" id="WP_434029160.1">
    <property type="nucleotide sequence ID" value="NZ_BNBA01000011.1"/>
</dbReference>
<dbReference type="GO" id="GO:0006227">
    <property type="term" value="P:dUDP biosynthetic process"/>
    <property type="evidence" value="ECO:0007669"/>
    <property type="project" value="TreeGrafter"/>
</dbReference>
<evidence type="ECO:0000256" key="5">
    <source>
        <dbReference type="ARBA" id="ARBA00022727"/>
    </source>
</evidence>
<evidence type="ECO:0000256" key="6">
    <source>
        <dbReference type="ARBA" id="ARBA00022741"/>
    </source>
</evidence>
<keyword evidence="8 11" id="KW-0067">ATP-binding</keyword>
<evidence type="ECO:0000256" key="8">
    <source>
        <dbReference type="ARBA" id="ARBA00022840"/>
    </source>
</evidence>
<dbReference type="GO" id="GO:0004798">
    <property type="term" value="F:dTMP kinase activity"/>
    <property type="evidence" value="ECO:0007669"/>
    <property type="project" value="UniProtKB-UniRule"/>
</dbReference>
<evidence type="ECO:0000256" key="7">
    <source>
        <dbReference type="ARBA" id="ARBA00022777"/>
    </source>
</evidence>
<evidence type="ECO:0000259" key="12">
    <source>
        <dbReference type="Pfam" id="PF02223"/>
    </source>
</evidence>
<evidence type="ECO:0000256" key="2">
    <source>
        <dbReference type="ARBA" id="ARBA00012980"/>
    </source>
</evidence>
<protein>
    <recommendedName>
        <fullName evidence="3 11">Thymidylate kinase</fullName>
        <ecNumber evidence="2 11">2.7.4.9</ecNumber>
    </recommendedName>
    <alternativeName>
        <fullName evidence="9 11">dTMP kinase</fullName>
    </alternativeName>
</protein>
<keyword evidence="6 11" id="KW-0547">Nucleotide-binding</keyword>
<dbReference type="PANTHER" id="PTHR10344">
    <property type="entry name" value="THYMIDYLATE KINASE"/>
    <property type="match status" value="1"/>
</dbReference>
<feature type="domain" description="Thymidylate kinase-like" evidence="12">
    <location>
        <begin position="14"/>
        <end position="188"/>
    </location>
</feature>
<dbReference type="EC" id="2.7.4.9" evidence="2 11"/>